<name>A0ACB8QUQ6_9AGAM</name>
<reference evidence="1" key="1">
    <citation type="submission" date="2021-02" db="EMBL/GenBank/DDBJ databases">
        <authorList>
            <consortium name="DOE Joint Genome Institute"/>
            <person name="Ahrendt S."/>
            <person name="Looney B.P."/>
            <person name="Miyauchi S."/>
            <person name="Morin E."/>
            <person name="Drula E."/>
            <person name="Courty P.E."/>
            <person name="Chicoki N."/>
            <person name="Fauchery L."/>
            <person name="Kohler A."/>
            <person name="Kuo A."/>
            <person name="Labutti K."/>
            <person name="Pangilinan J."/>
            <person name="Lipzen A."/>
            <person name="Riley R."/>
            <person name="Andreopoulos W."/>
            <person name="He G."/>
            <person name="Johnson J."/>
            <person name="Barry K.W."/>
            <person name="Grigoriev I.V."/>
            <person name="Nagy L."/>
            <person name="Hibbett D."/>
            <person name="Henrissat B."/>
            <person name="Matheny P.B."/>
            <person name="Labbe J."/>
            <person name="Martin F."/>
        </authorList>
    </citation>
    <scope>NUCLEOTIDE SEQUENCE</scope>
    <source>
        <strain evidence="1">EC-137</strain>
    </source>
</reference>
<proteinExistence type="predicted"/>
<protein>
    <submittedName>
        <fullName evidence="1">Uncharacterized protein</fullName>
    </submittedName>
</protein>
<gene>
    <name evidence="1" type="ORF">K488DRAFT_82943</name>
</gene>
<reference evidence="1" key="2">
    <citation type="journal article" date="2022" name="New Phytol.">
        <title>Evolutionary transition to the ectomycorrhizal habit in the genomes of a hyperdiverse lineage of mushroom-forming fungi.</title>
        <authorList>
            <person name="Looney B."/>
            <person name="Miyauchi S."/>
            <person name="Morin E."/>
            <person name="Drula E."/>
            <person name="Courty P.E."/>
            <person name="Kohler A."/>
            <person name="Kuo A."/>
            <person name="LaButti K."/>
            <person name="Pangilinan J."/>
            <person name="Lipzen A."/>
            <person name="Riley R."/>
            <person name="Andreopoulos W."/>
            <person name="He G."/>
            <person name="Johnson J."/>
            <person name="Nolan M."/>
            <person name="Tritt A."/>
            <person name="Barry K.W."/>
            <person name="Grigoriev I.V."/>
            <person name="Nagy L.G."/>
            <person name="Hibbett D."/>
            <person name="Henrissat B."/>
            <person name="Matheny P.B."/>
            <person name="Labbe J."/>
            <person name="Martin F.M."/>
        </authorList>
    </citation>
    <scope>NUCLEOTIDE SEQUENCE</scope>
    <source>
        <strain evidence="1">EC-137</strain>
    </source>
</reference>
<dbReference type="Proteomes" id="UP000814128">
    <property type="component" value="Unassembled WGS sequence"/>
</dbReference>
<evidence type="ECO:0000313" key="1">
    <source>
        <dbReference type="EMBL" id="KAI0035500.1"/>
    </source>
</evidence>
<evidence type="ECO:0000313" key="2">
    <source>
        <dbReference type="Proteomes" id="UP000814128"/>
    </source>
</evidence>
<comment type="caution">
    <text evidence="1">The sequence shown here is derived from an EMBL/GenBank/DDBJ whole genome shotgun (WGS) entry which is preliminary data.</text>
</comment>
<sequence>MTTRFTPSRPASRAAHTLGSPVALQRPPTRDQRDAPAGTYRPLNLSGFVRKSSANKALAPGTASRAKVLQQLKPRSSDGTGIDLFKAPPPPNAPEERSDTFTFTPQAHIRQPMPRPALRPSPPLRVKLHDVDAPENADDSGYVSADAFFRLSDIGSDDHISNVQNPEAGGQSPHISTFEHSLVPGGKGHEDFHAAHAPSPASREEHTRPSIINVDDEQEAELVRKRAHDYHPAAIKSREAKRRRSDQPLKSFFNPGPAAPAPGSILDAGANISANPPVTQQTVDALGGLLGGIDLTPDQMEHLSTLFDSECQRWQQVSIEEWQGEADVLQQDFGSLLGSLLKRMTGKLELYNNLSTHLAGRRDILDQRARDLTEGRLALMRESDNVVRSGSEDFYQLED</sequence>
<accession>A0ACB8QUQ6</accession>
<organism evidence="1 2">
    <name type="scientific">Vararia minispora EC-137</name>
    <dbReference type="NCBI Taxonomy" id="1314806"/>
    <lineage>
        <taxon>Eukaryota</taxon>
        <taxon>Fungi</taxon>
        <taxon>Dikarya</taxon>
        <taxon>Basidiomycota</taxon>
        <taxon>Agaricomycotina</taxon>
        <taxon>Agaricomycetes</taxon>
        <taxon>Russulales</taxon>
        <taxon>Lachnocladiaceae</taxon>
        <taxon>Vararia</taxon>
    </lineage>
</organism>
<keyword evidence="2" id="KW-1185">Reference proteome</keyword>
<dbReference type="EMBL" id="MU273483">
    <property type="protein sequence ID" value="KAI0035500.1"/>
    <property type="molecule type" value="Genomic_DNA"/>
</dbReference>